<feature type="repeat" description="WD" evidence="4">
    <location>
        <begin position="324"/>
        <end position="356"/>
    </location>
</feature>
<dbReference type="InterPro" id="IPR040132">
    <property type="entry name" value="Tex1/THOC3"/>
</dbReference>
<dbReference type="STRING" id="1447883.A0A2B7Z2F8"/>
<dbReference type="FunFam" id="2.130.10.10:FF:000870">
    <property type="entry name" value="WD repeat-containing protein"/>
    <property type="match status" value="1"/>
</dbReference>
<evidence type="ECO:0000313" key="6">
    <source>
        <dbReference type="EMBL" id="PGH27403.1"/>
    </source>
</evidence>
<comment type="similarity">
    <text evidence="3">Belongs to the THOC3 family.</text>
</comment>
<sequence length="478" mass="50577">MAQNQSDFPQPGQELATTTPQAPIDQDGDITAAPTDHAETLNSIQHPPQPARRNTPPLDEYDRLIWCGLYRGDLDPRIYLAVYCELPQSSFAMPPPAPRKTIPKDRFAQVFGAYKTQTYHDPASRGPGTHTIRSLAWNPTGGLIATGSADRTLRIWNPDRPHFKYSTELRGHTAGIEKVLFNPIKESELASCSSDGTVRIWDVRSKNCVSRIDVGGEAFTLSWSADGSVLVAGRKDDVLIPISVESASTPVIIQPADGTAPAPTPTAPATTTFKALTPQPQSVQTNGTAFAHNTDPDGLTLFVTTGEGTVKIIDYSSFSTLHTLHAHTSSCLSVSLSPTARYLATGGSDALISLWDTTDWICKRTVSSTNGGAVRGVSWSFDGRFVVGACDEPGCGGSGLEIFHAETGESVFTIPTPGGGGAANGMGPSVGGLPAMSSISVPAVEWHPSRYWLAYSVTAEGIGSTTAGLRIVGAAGEK</sequence>
<dbReference type="PANTHER" id="PTHR22839">
    <property type="entry name" value="THO COMPLEX SUBUNIT 3 THO3"/>
    <property type="match status" value="1"/>
</dbReference>
<accession>A0A2B7Z2F8</accession>
<dbReference type="PROSITE" id="PS50082">
    <property type="entry name" value="WD_REPEATS_2"/>
    <property type="match status" value="3"/>
</dbReference>
<keyword evidence="7" id="KW-1185">Reference proteome</keyword>
<dbReference type="InterPro" id="IPR019775">
    <property type="entry name" value="WD40_repeat_CS"/>
</dbReference>
<dbReference type="SMART" id="SM00320">
    <property type="entry name" value="WD40"/>
    <property type="match status" value="4"/>
</dbReference>
<dbReference type="Proteomes" id="UP000224634">
    <property type="component" value="Unassembled WGS sequence"/>
</dbReference>
<dbReference type="PRINTS" id="PR00320">
    <property type="entry name" value="GPROTEINBRPT"/>
</dbReference>
<organism evidence="6 7">
    <name type="scientific">Polytolypa hystricis (strain UAMH7299)</name>
    <dbReference type="NCBI Taxonomy" id="1447883"/>
    <lineage>
        <taxon>Eukaryota</taxon>
        <taxon>Fungi</taxon>
        <taxon>Dikarya</taxon>
        <taxon>Ascomycota</taxon>
        <taxon>Pezizomycotina</taxon>
        <taxon>Eurotiomycetes</taxon>
        <taxon>Eurotiomycetidae</taxon>
        <taxon>Onygenales</taxon>
        <taxon>Onygenales incertae sedis</taxon>
        <taxon>Polytolypa</taxon>
    </lineage>
</organism>
<comment type="caution">
    <text evidence="6">The sequence shown here is derived from an EMBL/GenBank/DDBJ whole genome shotgun (WGS) entry which is preliminary data.</text>
</comment>
<dbReference type="Pfam" id="PF02239">
    <property type="entry name" value="Cytochrom_D1"/>
    <property type="match status" value="1"/>
</dbReference>
<reference evidence="6 7" key="1">
    <citation type="submission" date="2017-10" db="EMBL/GenBank/DDBJ databases">
        <title>Comparative genomics in systemic dimorphic fungi from Ajellomycetaceae.</title>
        <authorList>
            <person name="Munoz J.F."/>
            <person name="Mcewen J.G."/>
            <person name="Clay O.K."/>
            <person name="Cuomo C.A."/>
        </authorList>
    </citation>
    <scope>NUCLEOTIDE SEQUENCE [LARGE SCALE GENOMIC DNA]</scope>
    <source>
        <strain evidence="6 7">UAMH7299</strain>
    </source>
</reference>
<evidence type="ECO:0000256" key="5">
    <source>
        <dbReference type="SAM" id="MobiDB-lite"/>
    </source>
</evidence>
<dbReference type="GO" id="GO:0000445">
    <property type="term" value="C:THO complex part of transcription export complex"/>
    <property type="evidence" value="ECO:0007669"/>
    <property type="project" value="TreeGrafter"/>
</dbReference>
<dbReference type="EMBL" id="PDNA01000007">
    <property type="protein sequence ID" value="PGH27403.1"/>
    <property type="molecule type" value="Genomic_DNA"/>
</dbReference>
<feature type="repeat" description="WD" evidence="4">
    <location>
        <begin position="132"/>
        <end position="157"/>
    </location>
</feature>
<dbReference type="InterPro" id="IPR020472">
    <property type="entry name" value="WD40_PAC1"/>
</dbReference>
<dbReference type="Pfam" id="PF00400">
    <property type="entry name" value="WD40"/>
    <property type="match status" value="2"/>
</dbReference>
<evidence type="ECO:0000256" key="1">
    <source>
        <dbReference type="ARBA" id="ARBA00022574"/>
    </source>
</evidence>
<proteinExistence type="inferred from homology"/>
<dbReference type="GO" id="GO:0006406">
    <property type="term" value="P:mRNA export from nucleus"/>
    <property type="evidence" value="ECO:0007669"/>
    <property type="project" value="InterPro"/>
</dbReference>
<dbReference type="InterPro" id="IPR015943">
    <property type="entry name" value="WD40/YVTN_repeat-like_dom_sf"/>
</dbReference>
<feature type="repeat" description="WD" evidence="4">
    <location>
        <begin position="169"/>
        <end position="211"/>
    </location>
</feature>
<dbReference type="Gene3D" id="2.130.10.10">
    <property type="entry name" value="YVTN repeat-like/Quinoprotein amine dehydrogenase"/>
    <property type="match status" value="2"/>
</dbReference>
<evidence type="ECO:0000256" key="3">
    <source>
        <dbReference type="ARBA" id="ARBA00046343"/>
    </source>
</evidence>
<keyword evidence="2" id="KW-0677">Repeat</keyword>
<name>A0A2B7Z2F8_POLH7</name>
<evidence type="ECO:0000256" key="4">
    <source>
        <dbReference type="PROSITE-ProRule" id="PRU00221"/>
    </source>
</evidence>
<dbReference type="SUPFAM" id="SSF50978">
    <property type="entry name" value="WD40 repeat-like"/>
    <property type="match status" value="1"/>
</dbReference>
<dbReference type="AlphaFoldDB" id="A0A2B7Z2F8"/>
<dbReference type="OrthoDB" id="340259at2759"/>
<dbReference type="InterPro" id="IPR036322">
    <property type="entry name" value="WD40_repeat_dom_sf"/>
</dbReference>
<dbReference type="PANTHER" id="PTHR22839:SF0">
    <property type="entry name" value="THO COMPLEX SUBUNIT 3"/>
    <property type="match status" value="1"/>
</dbReference>
<dbReference type="PROSITE" id="PS00678">
    <property type="entry name" value="WD_REPEATS_1"/>
    <property type="match status" value="1"/>
</dbReference>
<dbReference type="PROSITE" id="PS50294">
    <property type="entry name" value="WD_REPEATS_REGION"/>
    <property type="match status" value="3"/>
</dbReference>
<feature type="region of interest" description="Disordered" evidence="5">
    <location>
        <begin position="1"/>
        <end position="57"/>
    </location>
</feature>
<protein>
    <submittedName>
        <fullName evidence="6">Uncharacterized protein</fullName>
    </submittedName>
</protein>
<evidence type="ECO:0000313" key="7">
    <source>
        <dbReference type="Proteomes" id="UP000224634"/>
    </source>
</evidence>
<evidence type="ECO:0000256" key="2">
    <source>
        <dbReference type="ARBA" id="ARBA00022737"/>
    </source>
</evidence>
<keyword evidence="1 4" id="KW-0853">WD repeat</keyword>
<dbReference type="InterPro" id="IPR001680">
    <property type="entry name" value="WD40_rpt"/>
</dbReference>
<gene>
    <name evidence="6" type="ORF">AJ80_00881</name>
</gene>